<sequence>MTDPDADLAERARALLGRVPAQALPMTYQQLAEALSLAPPRTIRRVAEALEITMREDVEAGRPMIAALVIGRQGEGLPRRGFFELAAELGRLPADPAAQAAAWREEYRRALAARG</sequence>
<organism evidence="1 2">
    <name type="scientific">Halomonas koreensis</name>
    <dbReference type="NCBI Taxonomy" id="245385"/>
    <lineage>
        <taxon>Bacteria</taxon>
        <taxon>Pseudomonadati</taxon>
        <taxon>Pseudomonadota</taxon>
        <taxon>Gammaproteobacteria</taxon>
        <taxon>Oceanospirillales</taxon>
        <taxon>Halomonadaceae</taxon>
        <taxon>Halomonas</taxon>
    </lineage>
</organism>
<protein>
    <submittedName>
        <fullName evidence="1">Uncharacterized protein</fullName>
    </submittedName>
</protein>
<gene>
    <name evidence="1" type="ORF">QC818_00910</name>
</gene>
<proteinExistence type="predicted"/>
<evidence type="ECO:0000313" key="2">
    <source>
        <dbReference type="Proteomes" id="UP001264519"/>
    </source>
</evidence>
<dbReference type="Proteomes" id="UP001264519">
    <property type="component" value="Unassembled WGS sequence"/>
</dbReference>
<accession>A0ABU1FYP6</accession>
<name>A0ABU1FYP6_9GAMM</name>
<dbReference type="EMBL" id="JARWAK010000001">
    <property type="protein sequence ID" value="MDR5865347.1"/>
    <property type="molecule type" value="Genomic_DNA"/>
</dbReference>
<keyword evidence="2" id="KW-1185">Reference proteome</keyword>
<comment type="caution">
    <text evidence="1">The sequence shown here is derived from an EMBL/GenBank/DDBJ whole genome shotgun (WGS) entry which is preliminary data.</text>
</comment>
<dbReference type="RefSeq" id="WP_309650944.1">
    <property type="nucleotide sequence ID" value="NZ_JARWAK010000001.1"/>
</dbReference>
<reference evidence="1 2" key="1">
    <citation type="submission" date="2023-04" db="EMBL/GenBank/DDBJ databases">
        <title>A long-awaited taxogenomic arrangement of the family Halomonadaceae.</title>
        <authorList>
            <person name="De La Haba R."/>
            <person name="Chuvochina M."/>
            <person name="Wittouck S."/>
            <person name="Arahal D.R."/>
            <person name="Sanchez-Porro C."/>
            <person name="Hugenholtz P."/>
            <person name="Ventosa A."/>
        </authorList>
    </citation>
    <scope>NUCLEOTIDE SEQUENCE [LARGE SCALE GENOMIC DNA]</scope>
    <source>
        <strain evidence="1 2">DSM 23530</strain>
    </source>
</reference>
<evidence type="ECO:0000313" key="1">
    <source>
        <dbReference type="EMBL" id="MDR5865347.1"/>
    </source>
</evidence>